<comment type="caution">
    <text evidence="2">The sequence shown here is derived from an EMBL/GenBank/DDBJ whole genome shotgun (WGS) entry which is preliminary data.</text>
</comment>
<keyword evidence="3" id="KW-1185">Reference proteome</keyword>
<gene>
    <name evidence="2" type="ORF">HAV22_16880</name>
</gene>
<dbReference type="RefSeq" id="WP_166860547.1">
    <property type="nucleotide sequence ID" value="NZ_JAAQOM010000010.1"/>
</dbReference>
<feature type="chain" id="PRO_5046835833" evidence="1">
    <location>
        <begin position="27"/>
        <end position="136"/>
    </location>
</feature>
<feature type="signal peptide" evidence="1">
    <location>
        <begin position="1"/>
        <end position="26"/>
    </location>
</feature>
<sequence length="136" mass="15026">MAIHDLPVMRLAAILALTAASASVFAQSTEYRRGYADGFVAGKNAALGEQGQGRHWPRLYVEEAEYGARGMTCDAIRAVRNEVERNDGNLHAGNHLCGDPARGQPKRLRVVYRCGDSEAMRVVLRENELVRLSCRQ</sequence>
<dbReference type="Proteomes" id="UP000716322">
    <property type="component" value="Unassembled WGS sequence"/>
</dbReference>
<organism evidence="2 3">
    <name type="scientific">Telluria antibiotica</name>
    <dbReference type="NCBI Taxonomy" id="2717319"/>
    <lineage>
        <taxon>Bacteria</taxon>
        <taxon>Pseudomonadati</taxon>
        <taxon>Pseudomonadota</taxon>
        <taxon>Betaproteobacteria</taxon>
        <taxon>Burkholderiales</taxon>
        <taxon>Oxalobacteraceae</taxon>
        <taxon>Telluria group</taxon>
        <taxon>Telluria</taxon>
    </lineage>
</organism>
<reference evidence="2 3" key="1">
    <citation type="submission" date="2020-03" db="EMBL/GenBank/DDBJ databases">
        <title>Genome sequence of strain Massilia sp. TW-1.</title>
        <authorList>
            <person name="Chaudhary D.K."/>
        </authorList>
    </citation>
    <scope>NUCLEOTIDE SEQUENCE [LARGE SCALE GENOMIC DNA]</scope>
    <source>
        <strain evidence="2 3">TW-1</strain>
    </source>
</reference>
<evidence type="ECO:0000313" key="3">
    <source>
        <dbReference type="Proteomes" id="UP000716322"/>
    </source>
</evidence>
<dbReference type="EMBL" id="JAAQOM010000010">
    <property type="protein sequence ID" value="NIA55313.1"/>
    <property type="molecule type" value="Genomic_DNA"/>
</dbReference>
<evidence type="ECO:0000313" key="2">
    <source>
        <dbReference type="EMBL" id="NIA55313.1"/>
    </source>
</evidence>
<accession>A0ABX0PD87</accession>
<evidence type="ECO:0000256" key="1">
    <source>
        <dbReference type="SAM" id="SignalP"/>
    </source>
</evidence>
<proteinExistence type="predicted"/>
<name>A0ABX0PD87_9BURK</name>
<protein>
    <submittedName>
        <fullName evidence="2">DUF3395 domain-containing protein</fullName>
    </submittedName>
</protein>
<keyword evidence="1" id="KW-0732">Signal</keyword>